<proteinExistence type="predicted"/>
<dbReference type="PROSITE" id="PS50950">
    <property type="entry name" value="ZF_THAP"/>
    <property type="match status" value="1"/>
</dbReference>
<evidence type="ECO:0000256" key="1">
    <source>
        <dbReference type="ARBA" id="ARBA00022723"/>
    </source>
</evidence>
<gene>
    <name evidence="7" type="ORF">RI129_001940</name>
</gene>
<reference evidence="7 8" key="1">
    <citation type="journal article" date="2024" name="Insects">
        <title>An Improved Chromosome-Level Genome Assembly of the Firefly Pyrocoelia pectoralis.</title>
        <authorList>
            <person name="Fu X."/>
            <person name="Meyer-Rochow V.B."/>
            <person name="Ballantyne L."/>
            <person name="Zhu X."/>
        </authorList>
    </citation>
    <scope>NUCLEOTIDE SEQUENCE [LARGE SCALE GENOMIC DNA]</scope>
    <source>
        <strain evidence="7">XCY_ONT2</strain>
    </source>
</reference>
<keyword evidence="3" id="KW-0862">Zinc</keyword>
<accession>A0AAN7VW09</accession>
<dbReference type="Proteomes" id="UP001329430">
    <property type="component" value="Chromosome 1"/>
</dbReference>
<organism evidence="7 8">
    <name type="scientific">Pyrocoelia pectoralis</name>
    <dbReference type="NCBI Taxonomy" id="417401"/>
    <lineage>
        <taxon>Eukaryota</taxon>
        <taxon>Metazoa</taxon>
        <taxon>Ecdysozoa</taxon>
        <taxon>Arthropoda</taxon>
        <taxon>Hexapoda</taxon>
        <taxon>Insecta</taxon>
        <taxon>Pterygota</taxon>
        <taxon>Neoptera</taxon>
        <taxon>Endopterygota</taxon>
        <taxon>Coleoptera</taxon>
        <taxon>Polyphaga</taxon>
        <taxon>Elateriformia</taxon>
        <taxon>Elateroidea</taxon>
        <taxon>Lampyridae</taxon>
        <taxon>Lampyrinae</taxon>
        <taxon>Pyrocoelia</taxon>
    </lineage>
</organism>
<evidence type="ECO:0000256" key="5">
    <source>
        <dbReference type="PROSITE-ProRule" id="PRU00309"/>
    </source>
</evidence>
<feature type="domain" description="THAP-type" evidence="6">
    <location>
        <begin position="1"/>
        <end position="89"/>
    </location>
</feature>
<evidence type="ECO:0000256" key="2">
    <source>
        <dbReference type="ARBA" id="ARBA00022771"/>
    </source>
</evidence>
<dbReference type="SMART" id="SM00980">
    <property type="entry name" value="THAP"/>
    <property type="match status" value="1"/>
</dbReference>
<dbReference type="Pfam" id="PF05485">
    <property type="entry name" value="THAP"/>
    <property type="match status" value="1"/>
</dbReference>
<sequence length="220" mass="25465">MGKKYHCCIPGCLTYGTINKFVQIPVETEWRNIWLSVIARKDWVVTHSTVACFKHFKSGDFISQSSTVKSYQVTSSTLRLKEGAIPRIFPKTVETPPTELIQLRPLDLPGPELFEDLEKEEYQDFVVALWYIKLMYKKELGKLLSLWKVIERNYDITFYVVDLAEIPRITASIKIDNSLHVCVTLAGREMDPLDLTWVLPVNGKLKRWSQLKTLLKTFSH</sequence>
<name>A0AAN7VW09_9COLE</name>
<dbReference type="GO" id="GO:0003677">
    <property type="term" value="F:DNA binding"/>
    <property type="evidence" value="ECO:0007669"/>
    <property type="project" value="UniProtKB-UniRule"/>
</dbReference>
<dbReference type="GO" id="GO:0008270">
    <property type="term" value="F:zinc ion binding"/>
    <property type="evidence" value="ECO:0007669"/>
    <property type="project" value="UniProtKB-KW"/>
</dbReference>
<evidence type="ECO:0000256" key="3">
    <source>
        <dbReference type="ARBA" id="ARBA00022833"/>
    </source>
</evidence>
<keyword evidence="2 5" id="KW-0863">Zinc-finger</keyword>
<dbReference type="InterPro" id="IPR006612">
    <property type="entry name" value="THAP_Znf"/>
</dbReference>
<evidence type="ECO:0000313" key="8">
    <source>
        <dbReference type="Proteomes" id="UP001329430"/>
    </source>
</evidence>
<keyword evidence="4 5" id="KW-0238">DNA-binding</keyword>
<evidence type="ECO:0000259" key="6">
    <source>
        <dbReference type="PROSITE" id="PS50950"/>
    </source>
</evidence>
<evidence type="ECO:0000256" key="4">
    <source>
        <dbReference type="ARBA" id="ARBA00023125"/>
    </source>
</evidence>
<dbReference type="SUPFAM" id="SSF57716">
    <property type="entry name" value="Glucocorticoid receptor-like (DNA-binding domain)"/>
    <property type="match status" value="1"/>
</dbReference>
<dbReference type="AlphaFoldDB" id="A0AAN7VW09"/>
<keyword evidence="1" id="KW-0479">Metal-binding</keyword>
<protein>
    <recommendedName>
        <fullName evidence="6">THAP-type domain-containing protein</fullName>
    </recommendedName>
</protein>
<comment type="caution">
    <text evidence="7">The sequence shown here is derived from an EMBL/GenBank/DDBJ whole genome shotgun (WGS) entry which is preliminary data.</text>
</comment>
<evidence type="ECO:0000313" key="7">
    <source>
        <dbReference type="EMBL" id="KAK5650911.1"/>
    </source>
</evidence>
<dbReference type="EMBL" id="JAVRBK010000001">
    <property type="protein sequence ID" value="KAK5650911.1"/>
    <property type="molecule type" value="Genomic_DNA"/>
</dbReference>
<keyword evidence="8" id="KW-1185">Reference proteome</keyword>